<dbReference type="AlphaFoldDB" id="A0A0R1QTG5"/>
<keyword evidence="2" id="KW-1185">Reference proteome</keyword>
<dbReference type="RefSeq" id="WP_056963755.1">
    <property type="nucleotide sequence ID" value="NZ_AZEU01000151.1"/>
</dbReference>
<evidence type="ECO:0000313" key="1">
    <source>
        <dbReference type="EMBL" id="KRL44499.1"/>
    </source>
</evidence>
<dbReference type="Proteomes" id="UP000051790">
    <property type="component" value="Unassembled WGS sequence"/>
</dbReference>
<reference evidence="1 2" key="1">
    <citation type="journal article" date="2015" name="Genome Announc.">
        <title>Expanding the biotechnology potential of lactobacilli through comparative genomics of 213 strains and associated genera.</title>
        <authorList>
            <person name="Sun Z."/>
            <person name="Harris H.M."/>
            <person name="McCann A."/>
            <person name="Guo C."/>
            <person name="Argimon S."/>
            <person name="Zhang W."/>
            <person name="Yang X."/>
            <person name="Jeffery I.B."/>
            <person name="Cooney J.C."/>
            <person name="Kagawa T.F."/>
            <person name="Liu W."/>
            <person name="Song Y."/>
            <person name="Salvetti E."/>
            <person name="Wrobel A."/>
            <person name="Rasinkangas P."/>
            <person name="Parkhill J."/>
            <person name="Rea M.C."/>
            <person name="O'Sullivan O."/>
            <person name="Ritari J."/>
            <person name="Douillard F.P."/>
            <person name="Paul Ross R."/>
            <person name="Yang R."/>
            <person name="Briner A.E."/>
            <person name="Felis G.E."/>
            <person name="de Vos W.M."/>
            <person name="Barrangou R."/>
            <person name="Klaenhammer T.R."/>
            <person name="Caufield P.W."/>
            <person name="Cui Y."/>
            <person name="Zhang H."/>
            <person name="O'Toole P.W."/>
        </authorList>
    </citation>
    <scope>NUCLEOTIDE SEQUENCE [LARGE SCALE GENOMIC DNA]</scope>
    <source>
        <strain evidence="1 2">DSM 13343</strain>
    </source>
</reference>
<dbReference type="PATRIC" id="fig|1423769.4.peg.1164"/>
<sequence length="98" mass="11812">MAEKSWLDSPETARQYLFELIQHPWTDQDNLEAINELRAMSGDRPLSMERYLENEENFKRGIYSWDDPQPKGFFQRLRLAWKQGKASFFKVMKQPRSR</sequence>
<dbReference type="OrthoDB" id="9882188at2"/>
<name>A0A0R1QTG5_9LACO</name>
<proteinExistence type="predicted"/>
<accession>A0A0R1QTG5</accession>
<dbReference type="EMBL" id="AZEU01000151">
    <property type="protein sequence ID" value="KRL44499.1"/>
    <property type="molecule type" value="Genomic_DNA"/>
</dbReference>
<gene>
    <name evidence="1" type="ORF">FD01_GL001074</name>
</gene>
<organism evidence="1 2">
    <name type="scientific">Lacticaseibacillus manihotivorans DSM 13343 = JCM 12514</name>
    <dbReference type="NCBI Taxonomy" id="1423769"/>
    <lineage>
        <taxon>Bacteria</taxon>
        <taxon>Bacillati</taxon>
        <taxon>Bacillota</taxon>
        <taxon>Bacilli</taxon>
        <taxon>Lactobacillales</taxon>
        <taxon>Lactobacillaceae</taxon>
        <taxon>Lacticaseibacillus</taxon>
    </lineage>
</organism>
<evidence type="ECO:0000313" key="2">
    <source>
        <dbReference type="Proteomes" id="UP000051790"/>
    </source>
</evidence>
<comment type="caution">
    <text evidence="1">The sequence shown here is derived from an EMBL/GenBank/DDBJ whole genome shotgun (WGS) entry which is preliminary data.</text>
</comment>
<protein>
    <submittedName>
        <fullName evidence="1">Uncharacterized protein</fullName>
    </submittedName>
</protein>